<dbReference type="Proteomes" id="UP000298681">
    <property type="component" value="Unassembled WGS sequence"/>
</dbReference>
<name>A0A4Z1R5U5_9GAMM</name>
<keyword evidence="3" id="KW-1185">Reference proteome</keyword>
<evidence type="ECO:0000256" key="1">
    <source>
        <dbReference type="SAM" id="Phobius"/>
    </source>
</evidence>
<reference evidence="2 3" key="1">
    <citation type="submission" date="2019-01" db="EMBL/GenBank/DDBJ databases">
        <authorList>
            <person name="Zhang S."/>
        </authorList>
    </citation>
    <scope>NUCLEOTIDE SEQUENCE [LARGE SCALE GENOMIC DNA]</scope>
    <source>
        <strain evidence="2 3">1626</strain>
    </source>
</reference>
<dbReference type="EMBL" id="SPUH01000001">
    <property type="protein sequence ID" value="TKS54820.1"/>
    <property type="molecule type" value="Genomic_DNA"/>
</dbReference>
<accession>A0A4Z1R5U5</accession>
<keyword evidence="1" id="KW-0812">Transmembrane</keyword>
<keyword evidence="1" id="KW-0472">Membrane</keyword>
<evidence type="ECO:0000313" key="2">
    <source>
        <dbReference type="EMBL" id="TKS54820.1"/>
    </source>
</evidence>
<organism evidence="2 3">
    <name type="scientific">Luteimonas yindakuii</name>
    <dbReference type="NCBI Taxonomy" id="2565782"/>
    <lineage>
        <taxon>Bacteria</taxon>
        <taxon>Pseudomonadati</taxon>
        <taxon>Pseudomonadota</taxon>
        <taxon>Gammaproteobacteria</taxon>
        <taxon>Lysobacterales</taxon>
        <taxon>Lysobacteraceae</taxon>
        <taxon>Luteimonas</taxon>
    </lineage>
</organism>
<feature type="transmembrane region" description="Helical" evidence="1">
    <location>
        <begin position="42"/>
        <end position="60"/>
    </location>
</feature>
<feature type="transmembrane region" description="Helical" evidence="1">
    <location>
        <begin position="72"/>
        <end position="96"/>
    </location>
</feature>
<gene>
    <name evidence="2" type="ORF">E4582_08640</name>
</gene>
<proteinExistence type="predicted"/>
<comment type="caution">
    <text evidence="2">The sequence shown here is derived from an EMBL/GenBank/DDBJ whole genome shotgun (WGS) entry which is preliminary data.</text>
</comment>
<dbReference type="AlphaFoldDB" id="A0A4Z1R5U5"/>
<protein>
    <submittedName>
        <fullName evidence="2">Uncharacterized protein</fullName>
    </submittedName>
</protein>
<sequence length="101" mass="10862">MKALVASLPGALLPWLLDRTLVPVFMQADVGVPALTAAWARLYPLAFAWPLLVVGIWWLLRRHPLRDRLAAGIAWAGSVSIDAVSILAVFLLVLAVPASIA</sequence>
<evidence type="ECO:0000313" key="3">
    <source>
        <dbReference type="Proteomes" id="UP000298681"/>
    </source>
</evidence>
<keyword evidence="1" id="KW-1133">Transmembrane helix</keyword>